<evidence type="ECO:0000256" key="3">
    <source>
        <dbReference type="ARBA" id="ARBA00022695"/>
    </source>
</evidence>
<dbReference type="EMBL" id="KY487937">
    <property type="protein sequence ID" value="AUM61942.1"/>
    <property type="molecule type" value="Genomic_DNA"/>
</dbReference>
<dbReference type="InterPro" id="IPR001301">
    <property type="entry name" value="Gemini_AL1_CLV"/>
</dbReference>
<protein>
    <submittedName>
        <fullName evidence="13">Rep</fullName>
    </submittedName>
</protein>
<keyword evidence="11" id="KW-0238">DNA-binding</keyword>
<comment type="subcellular location">
    <subcellularLocation>
        <location evidence="1">Host nucleus</location>
    </subcellularLocation>
</comment>
<keyword evidence="9" id="KW-0378">Hydrolase</keyword>
<dbReference type="Gene3D" id="3.40.1310.20">
    <property type="match status" value="1"/>
</dbReference>
<dbReference type="PROSITE" id="PS52020">
    <property type="entry name" value="CRESS_DNA_REP"/>
    <property type="match status" value="1"/>
</dbReference>
<dbReference type="InterPro" id="IPR049912">
    <property type="entry name" value="CRESS_DNA_REP"/>
</dbReference>
<dbReference type="SUPFAM" id="SSF55464">
    <property type="entry name" value="Origin of replication-binding domain, RBD-like"/>
    <property type="match status" value="1"/>
</dbReference>
<keyword evidence="5" id="KW-0540">Nuclease</keyword>
<keyword evidence="7" id="KW-0547">Nucleotide-binding</keyword>
<evidence type="ECO:0000256" key="9">
    <source>
        <dbReference type="ARBA" id="ARBA00022801"/>
    </source>
</evidence>
<dbReference type="GO" id="GO:0003677">
    <property type="term" value="F:DNA binding"/>
    <property type="evidence" value="ECO:0007669"/>
    <property type="project" value="UniProtKB-KW"/>
</dbReference>
<gene>
    <name evidence="13" type="primary">Rep</name>
</gene>
<evidence type="ECO:0000256" key="8">
    <source>
        <dbReference type="ARBA" id="ARBA00022759"/>
    </source>
</evidence>
<dbReference type="Pfam" id="PF00799">
    <property type="entry name" value="Gemini_AL1"/>
    <property type="match status" value="1"/>
</dbReference>
<evidence type="ECO:0000256" key="6">
    <source>
        <dbReference type="ARBA" id="ARBA00022723"/>
    </source>
</evidence>
<dbReference type="GO" id="GO:0006260">
    <property type="term" value="P:DNA replication"/>
    <property type="evidence" value="ECO:0007669"/>
    <property type="project" value="UniProtKB-KW"/>
</dbReference>
<dbReference type="GO" id="GO:0016779">
    <property type="term" value="F:nucleotidyltransferase activity"/>
    <property type="evidence" value="ECO:0007669"/>
    <property type="project" value="UniProtKB-KW"/>
</dbReference>
<dbReference type="GO" id="GO:0046872">
    <property type="term" value="F:metal ion binding"/>
    <property type="evidence" value="ECO:0007669"/>
    <property type="project" value="UniProtKB-KW"/>
</dbReference>
<name>A0A2K9LST9_9VIRU</name>
<dbReference type="SUPFAM" id="SSF52540">
    <property type="entry name" value="P-loop containing nucleoside triphosphate hydrolases"/>
    <property type="match status" value="1"/>
</dbReference>
<keyword evidence="3" id="KW-0548">Nucleotidyltransferase</keyword>
<dbReference type="GO" id="GO:0004519">
    <property type="term" value="F:endonuclease activity"/>
    <property type="evidence" value="ECO:0007669"/>
    <property type="project" value="UniProtKB-KW"/>
</dbReference>
<evidence type="ECO:0000256" key="5">
    <source>
        <dbReference type="ARBA" id="ARBA00022722"/>
    </source>
</evidence>
<proteinExistence type="predicted"/>
<dbReference type="Gene3D" id="3.40.50.300">
    <property type="entry name" value="P-loop containing nucleotide triphosphate hydrolases"/>
    <property type="match status" value="1"/>
</dbReference>
<dbReference type="GO" id="GO:0000166">
    <property type="term" value="F:nucleotide binding"/>
    <property type="evidence" value="ECO:0007669"/>
    <property type="project" value="UniProtKB-KW"/>
</dbReference>
<dbReference type="GO" id="GO:0005198">
    <property type="term" value="F:structural molecule activity"/>
    <property type="evidence" value="ECO:0007669"/>
    <property type="project" value="InterPro"/>
</dbReference>
<evidence type="ECO:0000256" key="2">
    <source>
        <dbReference type="ARBA" id="ARBA00022679"/>
    </source>
</evidence>
<sequence length="327" mass="38607">MVFRLQCKCFYGTWPQCEMSAQECLDNAIRLLPPVDWAVVAREAHKDGTPHLHGIFYFKEKCDIKDANPILDMICMKHGNYQGAKSPKKVLRYVCKDNNYVTFGDVPNWKEEKVLDHIARELMAGKTYEDIKATYPGICLLHKRKIEEFESECSRKRLDTGLQVWEPPVYWGGDTNIDVICNWLRRNIRTPRKHRQQQLFIYGPTGTGKSRLIWQLSHFLKIYHMPRVEDYYDSWENNYYDLAVLDEFKSNKTIQWLNSWLDGHVMPLKKKCVTQVLKMQNIPTILLSNLTFEENYKKDSLAREALRSRFEFAFVELEFNLFPSISE</sequence>
<keyword evidence="6" id="KW-0479">Metal-binding</keyword>
<reference evidence="13" key="1">
    <citation type="submission" date="2017-01" db="EMBL/GenBank/DDBJ databases">
        <title>High-throughput sequencing uncovers low homogeneity in the biogeography of single-stranded DNA viruses.</title>
        <authorList>
            <person name="Pearson V.M."/>
            <person name="Rokyta D.R."/>
        </authorList>
    </citation>
    <scope>NUCLEOTIDE SEQUENCE</scope>
</reference>
<evidence type="ECO:0000256" key="10">
    <source>
        <dbReference type="ARBA" id="ARBA00023124"/>
    </source>
</evidence>
<accession>A0A2K9LST9</accession>
<evidence type="ECO:0000259" key="12">
    <source>
        <dbReference type="PROSITE" id="PS52020"/>
    </source>
</evidence>
<evidence type="ECO:0000256" key="4">
    <source>
        <dbReference type="ARBA" id="ARBA00022705"/>
    </source>
</evidence>
<keyword evidence="10" id="KW-0190">Covalent protein-DNA linkage</keyword>
<evidence type="ECO:0000256" key="11">
    <source>
        <dbReference type="ARBA" id="ARBA00023125"/>
    </source>
</evidence>
<feature type="domain" description="CRESS-DNA virus Rep endonuclease" evidence="12">
    <location>
        <begin position="4"/>
        <end position="106"/>
    </location>
</feature>
<dbReference type="GO" id="GO:0042025">
    <property type="term" value="C:host cell nucleus"/>
    <property type="evidence" value="ECO:0007669"/>
    <property type="project" value="UniProtKB-SubCell"/>
</dbReference>
<dbReference type="GO" id="GO:0016787">
    <property type="term" value="F:hydrolase activity"/>
    <property type="evidence" value="ECO:0007669"/>
    <property type="project" value="UniProtKB-KW"/>
</dbReference>
<dbReference type="PRINTS" id="PR00228">
    <property type="entry name" value="GEMCOATCLVL1"/>
</dbReference>
<evidence type="ECO:0000256" key="1">
    <source>
        <dbReference type="ARBA" id="ARBA00004147"/>
    </source>
</evidence>
<organism evidence="13">
    <name type="scientific">uncultured virus</name>
    <dbReference type="NCBI Taxonomy" id="340016"/>
    <lineage>
        <taxon>Viruses</taxon>
        <taxon>environmental samples</taxon>
    </lineage>
</organism>
<keyword evidence="4" id="KW-0235">DNA replication</keyword>
<evidence type="ECO:0000313" key="13">
    <source>
        <dbReference type="EMBL" id="AUM61942.1"/>
    </source>
</evidence>
<evidence type="ECO:0000256" key="7">
    <source>
        <dbReference type="ARBA" id="ARBA00022741"/>
    </source>
</evidence>
<dbReference type="InterPro" id="IPR027417">
    <property type="entry name" value="P-loop_NTPase"/>
</dbReference>
<keyword evidence="2" id="KW-0808">Transferase</keyword>
<keyword evidence="8" id="KW-0255">Endonuclease</keyword>